<dbReference type="Pfam" id="PF13385">
    <property type="entry name" value="Laminin_G_3"/>
    <property type="match status" value="1"/>
</dbReference>
<name>A0ABY2WJ76_9FLAO</name>
<dbReference type="EMBL" id="VCNI01000002">
    <property type="protein sequence ID" value="TMU54616.1"/>
    <property type="molecule type" value="Genomic_DNA"/>
</dbReference>
<comment type="caution">
    <text evidence="1">The sequence shown here is derived from an EMBL/GenBank/DDBJ whole genome shotgun (WGS) entry which is preliminary data.</text>
</comment>
<dbReference type="Gene3D" id="2.60.120.200">
    <property type="match status" value="1"/>
</dbReference>
<gene>
    <name evidence="1" type="ORF">FGG15_10415</name>
</gene>
<organism evidence="1 2">
    <name type="scientific">Flagellimonas algicola</name>
    <dbReference type="NCBI Taxonomy" id="2583815"/>
    <lineage>
        <taxon>Bacteria</taxon>
        <taxon>Pseudomonadati</taxon>
        <taxon>Bacteroidota</taxon>
        <taxon>Flavobacteriia</taxon>
        <taxon>Flavobacteriales</taxon>
        <taxon>Flavobacteriaceae</taxon>
        <taxon>Flagellimonas</taxon>
    </lineage>
</organism>
<protein>
    <submittedName>
        <fullName evidence="1">LamG domain-containing protein</fullName>
    </submittedName>
</protein>
<dbReference type="Proteomes" id="UP000751614">
    <property type="component" value="Unassembled WGS sequence"/>
</dbReference>
<dbReference type="RefSeq" id="WP_138835970.1">
    <property type="nucleotide sequence ID" value="NZ_VCNI01000002.1"/>
</dbReference>
<keyword evidence="2" id="KW-1185">Reference proteome</keyword>
<accession>A0ABY2WJ76</accession>
<sequence>MRTKSYAIAIALFLISLTYSWSQVNPIQHFDFDKIRVERQKANLERGETYVPKEVFAYVTEASGKEHNLNGKYYKSVPGVKGNAVLLDGYTAYVNIEEEFDEEADAAIRDELTEFTVESWVALGAYPKNFCSIFNHRRPLSDGSTEGYSLELDSWGRPVLKLGTYEGKMETVMSDKQLELNAWTHVAGTYSPAGGMTLYINGEQVANRKFEGTFSTINYHGDVEKLIGRSRVAARPTGTIRPEGTEKSLTYLDGILDELKLYDKSLDAKTIATAYKKESKSLSAPALPKRKFPSGPQSPGVFRAVNTTLEYYPGWDAPWAVDKHADVVVQFDETDCKFVFWRGTGYIPSWVSENGIFFNNGFNEGWNDHGSCEPMSDKKTKYSSVKIIESTPARVVVQWRYGLVDVVGNFAFEDPQTGWGDWTNETYTIYPDMSAVREDVLLSNAPNAAHEWQESMVVMEPGQRPESVLEFEALTVSNIGGDSKTYSWEHQAPPLWPPYPQNITNQIVNTKSKYKPFSSLRPQDIAGGINGGQPASMDVYAGELRRNISVFPWWNHWPVATRPTDGRFAMVADRGSHASLSHYFWNAYKTTDRSMTKIMLCGMTDQNIETVVKQNKSWSNPAAISLGDNASKAYYKPEEKAYTIALDDQVPSLAITLDASKESPVLNPAFVVENWGQRNLSSIEVNGEALNAKDGRYGFKNSLNSVDLIVWVKAESDAPITIDIAAQN</sequence>
<proteinExistence type="predicted"/>
<dbReference type="SUPFAM" id="SSF49899">
    <property type="entry name" value="Concanavalin A-like lectins/glucanases"/>
    <property type="match status" value="1"/>
</dbReference>
<evidence type="ECO:0000313" key="1">
    <source>
        <dbReference type="EMBL" id="TMU54616.1"/>
    </source>
</evidence>
<dbReference type="InterPro" id="IPR013320">
    <property type="entry name" value="ConA-like_dom_sf"/>
</dbReference>
<reference evidence="1 2" key="1">
    <citation type="submission" date="2019-05" db="EMBL/GenBank/DDBJ databases">
        <title>Flagellimonas sp. AsT0115, sp. nov., isolated from a marine red algae, Asparagopsis taxiformis.</title>
        <authorList>
            <person name="Kim J."/>
            <person name="Jeong S.E."/>
            <person name="Jeon C.O."/>
        </authorList>
    </citation>
    <scope>NUCLEOTIDE SEQUENCE [LARGE SCALE GENOMIC DNA]</scope>
    <source>
        <strain evidence="1 2">AsT0115</strain>
    </source>
</reference>
<evidence type="ECO:0000313" key="2">
    <source>
        <dbReference type="Proteomes" id="UP000751614"/>
    </source>
</evidence>